<reference evidence="2" key="1">
    <citation type="submission" date="2020-10" db="EMBL/GenBank/DDBJ databases">
        <title>Bacterium isolated from coastal waters sediment.</title>
        <authorList>
            <person name="Chen R.-J."/>
            <person name="Lu D.-C."/>
            <person name="Zhu K.-L."/>
            <person name="Du Z.-J."/>
        </authorList>
    </citation>
    <scope>NUCLEOTIDE SEQUENCE</scope>
    <source>
        <strain evidence="2">N1Y112</strain>
    </source>
</reference>
<dbReference type="InterPro" id="IPR010718">
    <property type="entry name" value="DUF1294"/>
</dbReference>
<dbReference type="Proteomes" id="UP000640333">
    <property type="component" value="Unassembled WGS sequence"/>
</dbReference>
<dbReference type="Pfam" id="PF06961">
    <property type="entry name" value="DUF1294"/>
    <property type="match status" value="1"/>
</dbReference>
<keyword evidence="3" id="KW-1185">Reference proteome</keyword>
<dbReference type="AlphaFoldDB" id="A0A8J7FDX4"/>
<comment type="caution">
    <text evidence="2">The sequence shown here is derived from an EMBL/GenBank/DDBJ whole genome shotgun (WGS) entry which is preliminary data.</text>
</comment>
<evidence type="ECO:0000313" key="3">
    <source>
        <dbReference type="Proteomes" id="UP000640333"/>
    </source>
</evidence>
<dbReference type="EMBL" id="JADEYS010000013">
    <property type="protein sequence ID" value="MBE9398272.1"/>
    <property type="molecule type" value="Genomic_DNA"/>
</dbReference>
<dbReference type="PIRSF" id="PIRSF002599">
    <property type="entry name" value="Cold_shock_A"/>
    <property type="match status" value="1"/>
</dbReference>
<proteinExistence type="predicted"/>
<organism evidence="2 3">
    <name type="scientific">Pontibacterium sinense</name>
    <dbReference type="NCBI Taxonomy" id="2781979"/>
    <lineage>
        <taxon>Bacteria</taxon>
        <taxon>Pseudomonadati</taxon>
        <taxon>Pseudomonadota</taxon>
        <taxon>Gammaproteobacteria</taxon>
        <taxon>Oceanospirillales</taxon>
        <taxon>Oceanospirillaceae</taxon>
        <taxon>Pontibacterium</taxon>
    </lineage>
</organism>
<sequence>MPLGMAYLALSLLTFVIYAIDKSKAKRGVWRIPEKTLHLLSLVGGWPGALLAQQLLRHKSSKTRFRIVFWLTLCLNLAVIGWLFSATGNAFVRSLVVTFS</sequence>
<evidence type="ECO:0000256" key="1">
    <source>
        <dbReference type="SAM" id="Phobius"/>
    </source>
</evidence>
<gene>
    <name evidence="2" type="ORF">IOQ59_13500</name>
</gene>
<name>A0A8J7FDX4_9GAMM</name>
<keyword evidence="1" id="KW-0812">Transmembrane</keyword>
<keyword evidence="1" id="KW-1133">Transmembrane helix</keyword>
<dbReference type="GO" id="GO:0003676">
    <property type="term" value="F:nucleic acid binding"/>
    <property type="evidence" value="ECO:0007669"/>
    <property type="project" value="InterPro"/>
</dbReference>
<protein>
    <submittedName>
        <fullName evidence="2">DUF1294 domain-containing protein</fullName>
    </submittedName>
</protein>
<keyword evidence="1" id="KW-0472">Membrane</keyword>
<feature type="transmembrane region" description="Helical" evidence="1">
    <location>
        <begin position="68"/>
        <end position="92"/>
    </location>
</feature>
<dbReference type="InterPro" id="IPR012156">
    <property type="entry name" value="Cold_shock_CspA"/>
</dbReference>
<evidence type="ECO:0000313" key="2">
    <source>
        <dbReference type="EMBL" id="MBE9398272.1"/>
    </source>
</evidence>
<accession>A0A8J7FDX4</accession>